<evidence type="ECO:0000313" key="3">
    <source>
        <dbReference type="EMBL" id="MDS3860215.1"/>
    </source>
</evidence>
<accession>A0AAE4FSM1</accession>
<sequence>MAATDFKDYYQILGVTKTASDAEIRQAFRRLARQYHPDLNPGDKAAEAKFKEINEAHEILSDKEKRQKYDQFGRYWQQPGVGGPGPGVNVDFNNMDFDFGRYNNFDEFINELLGRFGGYAGATGGGTGQTYTYGEGFPGPGVGSPVGADREAEIQLTFSEALKGCEKRLQVGAETITVRIPAGAKPGSKVRVKGKGQANPLSQIRGDLYLRVRVTPHSFFKFDGDNLTCELPITPDEAVLGTQVNLLTPAGSVNLNIPAGVRSGQSLRLQGKGWPGVKGGMGDLLVKIQVITPKDLTAAERDLYQQLAKLRQSHPRTGLENLSL</sequence>
<dbReference type="EMBL" id="JAVMIP010000003">
    <property type="protein sequence ID" value="MDS3860215.1"/>
    <property type="molecule type" value="Genomic_DNA"/>
</dbReference>
<evidence type="ECO:0000256" key="1">
    <source>
        <dbReference type="ARBA" id="ARBA00023186"/>
    </source>
</evidence>
<proteinExistence type="predicted"/>
<dbReference type="FunFam" id="2.60.260.20:FF:000013">
    <property type="entry name" value="DnaJ subfamily B member 11"/>
    <property type="match status" value="1"/>
</dbReference>
<dbReference type="PRINTS" id="PR00625">
    <property type="entry name" value="JDOMAIN"/>
</dbReference>
<dbReference type="InterPro" id="IPR008971">
    <property type="entry name" value="HSP40/DnaJ_pept-bd"/>
</dbReference>
<dbReference type="PANTHER" id="PTHR43096">
    <property type="entry name" value="DNAJ HOMOLOG 1, MITOCHONDRIAL-RELATED"/>
    <property type="match status" value="1"/>
</dbReference>
<reference evidence="4" key="1">
    <citation type="submission" date="2023-07" db="EMBL/GenBank/DDBJ databases">
        <authorList>
            <person name="Luz R."/>
            <person name="Cordeiro R."/>
            <person name="Fonseca A."/>
            <person name="Goncalves V."/>
        </authorList>
    </citation>
    <scope>NUCLEOTIDE SEQUENCE [LARGE SCALE GENOMIC DNA]</scope>
    <source>
        <strain evidence="4">BACA0444</strain>
    </source>
</reference>
<feature type="domain" description="J" evidence="2">
    <location>
        <begin position="8"/>
        <end position="73"/>
    </location>
</feature>
<dbReference type="Gene3D" id="1.10.287.110">
    <property type="entry name" value="DnaJ domain"/>
    <property type="match status" value="1"/>
</dbReference>
<organism evidence="3 4">
    <name type="scientific">Pseudocalidococcus azoricus BACA0444</name>
    <dbReference type="NCBI Taxonomy" id="2918990"/>
    <lineage>
        <taxon>Bacteria</taxon>
        <taxon>Bacillati</taxon>
        <taxon>Cyanobacteriota</taxon>
        <taxon>Cyanophyceae</taxon>
        <taxon>Acaryochloridales</taxon>
        <taxon>Thermosynechococcaceae</taxon>
        <taxon>Pseudocalidococcus</taxon>
        <taxon>Pseudocalidococcus azoricus</taxon>
    </lineage>
</organism>
<keyword evidence="1" id="KW-0143">Chaperone</keyword>
<dbReference type="Pfam" id="PF01556">
    <property type="entry name" value="DnaJ_C"/>
    <property type="match status" value="1"/>
</dbReference>
<dbReference type="Pfam" id="PF00226">
    <property type="entry name" value="DnaJ"/>
    <property type="match status" value="1"/>
</dbReference>
<protein>
    <submittedName>
        <fullName evidence="3">J domain-containing protein</fullName>
    </submittedName>
</protein>
<dbReference type="PANTHER" id="PTHR43096:SF52">
    <property type="entry name" value="DNAJ HOMOLOG 1, MITOCHONDRIAL-RELATED"/>
    <property type="match status" value="1"/>
</dbReference>
<dbReference type="InterPro" id="IPR001623">
    <property type="entry name" value="DnaJ_domain"/>
</dbReference>
<dbReference type="AlphaFoldDB" id="A0AAE4FSM1"/>
<keyword evidence="4" id="KW-1185">Reference proteome</keyword>
<dbReference type="RefSeq" id="WP_322877498.1">
    <property type="nucleotide sequence ID" value="NZ_JAVMIP010000003.1"/>
</dbReference>
<dbReference type="InterPro" id="IPR002939">
    <property type="entry name" value="DnaJ_C"/>
</dbReference>
<evidence type="ECO:0000313" key="4">
    <source>
        <dbReference type="Proteomes" id="UP001268256"/>
    </source>
</evidence>
<dbReference type="Gene3D" id="2.60.260.20">
    <property type="entry name" value="Urease metallochaperone UreE, N-terminal domain"/>
    <property type="match status" value="2"/>
</dbReference>
<name>A0AAE4FSM1_9CYAN</name>
<dbReference type="SUPFAM" id="SSF49493">
    <property type="entry name" value="HSP40/DnaJ peptide-binding domain"/>
    <property type="match status" value="2"/>
</dbReference>
<gene>
    <name evidence="3" type="ORF">RIF25_05290</name>
</gene>
<dbReference type="SMART" id="SM00271">
    <property type="entry name" value="DnaJ"/>
    <property type="match status" value="1"/>
</dbReference>
<dbReference type="GO" id="GO:0051082">
    <property type="term" value="F:unfolded protein binding"/>
    <property type="evidence" value="ECO:0007669"/>
    <property type="project" value="InterPro"/>
</dbReference>
<dbReference type="InterPro" id="IPR036869">
    <property type="entry name" value="J_dom_sf"/>
</dbReference>
<dbReference type="CDD" id="cd10747">
    <property type="entry name" value="DnaJ_C"/>
    <property type="match status" value="1"/>
</dbReference>
<comment type="caution">
    <text evidence="3">The sequence shown here is derived from an EMBL/GenBank/DDBJ whole genome shotgun (WGS) entry which is preliminary data.</text>
</comment>
<dbReference type="Proteomes" id="UP001268256">
    <property type="component" value="Unassembled WGS sequence"/>
</dbReference>
<dbReference type="GO" id="GO:0005737">
    <property type="term" value="C:cytoplasm"/>
    <property type="evidence" value="ECO:0007669"/>
    <property type="project" value="TreeGrafter"/>
</dbReference>
<dbReference type="SUPFAM" id="SSF46565">
    <property type="entry name" value="Chaperone J-domain"/>
    <property type="match status" value="1"/>
</dbReference>
<dbReference type="PROSITE" id="PS50076">
    <property type="entry name" value="DNAJ_2"/>
    <property type="match status" value="1"/>
</dbReference>
<dbReference type="CDD" id="cd06257">
    <property type="entry name" value="DnaJ"/>
    <property type="match status" value="1"/>
</dbReference>
<evidence type="ECO:0000259" key="2">
    <source>
        <dbReference type="PROSITE" id="PS50076"/>
    </source>
</evidence>
<dbReference type="PROSITE" id="PS00636">
    <property type="entry name" value="DNAJ_1"/>
    <property type="match status" value="1"/>
</dbReference>
<dbReference type="InterPro" id="IPR018253">
    <property type="entry name" value="DnaJ_domain_CS"/>
</dbReference>
<dbReference type="GO" id="GO:0042026">
    <property type="term" value="P:protein refolding"/>
    <property type="evidence" value="ECO:0007669"/>
    <property type="project" value="TreeGrafter"/>
</dbReference>